<comment type="similarity">
    <text evidence="1">Belongs to the peptidase C40 family.</text>
</comment>
<evidence type="ECO:0000256" key="5">
    <source>
        <dbReference type="SAM" id="Coils"/>
    </source>
</evidence>
<evidence type="ECO:0000256" key="2">
    <source>
        <dbReference type="ARBA" id="ARBA00022670"/>
    </source>
</evidence>
<dbReference type="InterPro" id="IPR038765">
    <property type="entry name" value="Papain-like_cys_pep_sf"/>
</dbReference>
<keyword evidence="4" id="KW-0788">Thiol protease</keyword>
<comment type="caution">
    <text evidence="9">The sequence shown here is derived from an EMBL/GenBank/DDBJ whole genome shotgun (WGS) entry which is preliminary data.</text>
</comment>
<evidence type="ECO:0000313" key="9">
    <source>
        <dbReference type="EMBL" id="MDN4475448.1"/>
    </source>
</evidence>
<keyword evidence="10" id="KW-1185">Reference proteome</keyword>
<feature type="coiled-coil region" evidence="5">
    <location>
        <begin position="186"/>
        <end position="213"/>
    </location>
</feature>
<keyword evidence="5" id="KW-0175">Coiled coil</keyword>
<keyword evidence="7" id="KW-0732">Signal</keyword>
<dbReference type="Gene3D" id="3.90.1720.10">
    <property type="entry name" value="endopeptidase domain like (from Nostoc punctiforme)"/>
    <property type="match status" value="1"/>
</dbReference>
<dbReference type="PROSITE" id="PS51935">
    <property type="entry name" value="NLPC_P60"/>
    <property type="match status" value="1"/>
</dbReference>
<dbReference type="PANTHER" id="PTHR47359">
    <property type="entry name" value="PEPTIDOGLYCAN DL-ENDOPEPTIDASE CWLO"/>
    <property type="match status" value="1"/>
</dbReference>
<evidence type="ECO:0000259" key="8">
    <source>
        <dbReference type="PROSITE" id="PS51935"/>
    </source>
</evidence>
<evidence type="ECO:0000256" key="3">
    <source>
        <dbReference type="ARBA" id="ARBA00022801"/>
    </source>
</evidence>
<feature type="region of interest" description="Disordered" evidence="6">
    <location>
        <begin position="248"/>
        <end position="351"/>
    </location>
</feature>
<evidence type="ECO:0000256" key="7">
    <source>
        <dbReference type="SAM" id="SignalP"/>
    </source>
</evidence>
<feature type="compositionally biased region" description="Low complexity" evidence="6">
    <location>
        <begin position="318"/>
        <end position="336"/>
    </location>
</feature>
<dbReference type="InterPro" id="IPR000064">
    <property type="entry name" value="NLP_P60_dom"/>
</dbReference>
<proteinExistence type="inferred from homology"/>
<sequence>MTAGFKRVLALAAMFALASVVVVAGPTHRALAEDYPGQAEIDEARKAANDLAAGIDELDNAIVALGEAREKATANALLAGEDYIQAQEASDAAQDTLEAANKRARQAEKELAEARENLASVAQAAYRDSGSMSQIGAVVGADTVDEVIARSEAFARGSDEADMWVQRVKAAELVASTMRSYADDAATEAAEAAAEAQAKYAEAQDAQAHAEEAVAIANETRADAVTRLAELRGVTIALEEERQAGLEAERQAAAQAEAEARQKAAEEAAKAEEEASRPRPTSTPTKTSTPKPSATKTSTPKPTATKTSEPEETKTSEPEPTTTTSTPKPTTTSTPKPEQPGTSWNSTAAQGKKAAEYSQTLIGAEYLLGGSGPKYDCSGVTSVSWLEAGQWITRSSRTQYQATTHLSYSQIREGDLVFYATDTSDPSTIYHVAIYIGNGQVMEAVNYSKPAGVRGLYAWMTSNMMPFIGRP</sequence>
<feature type="compositionally biased region" description="Low complexity" evidence="6">
    <location>
        <begin position="280"/>
        <end position="307"/>
    </location>
</feature>
<organism evidence="9 10">
    <name type="scientific">Demequina litoralis</name>
    <dbReference type="NCBI Taxonomy" id="3051660"/>
    <lineage>
        <taxon>Bacteria</taxon>
        <taxon>Bacillati</taxon>
        <taxon>Actinomycetota</taxon>
        <taxon>Actinomycetes</taxon>
        <taxon>Micrococcales</taxon>
        <taxon>Demequinaceae</taxon>
        <taxon>Demequina</taxon>
    </lineage>
</organism>
<feature type="chain" id="PRO_5047413662" evidence="7">
    <location>
        <begin position="25"/>
        <end position="471"/>
    </location>
</feature>
<feature type="signal peptide" evidence="7">
    <location>
        <begin position="1"/>
        <end position="24"/>
    </location>
</feature>
<keyword evidence="3" id="KW-0378">Hydrolase</keyword>
<evidence type="ECO:0000313" key="10">
    <source>
        <dbReference type="Proteomes" id="UP001172728"/>
    </source>
</evidence>
<accession>A0ABT8G8J1</accession>
<name>A0ABT8G8J1_9MICO</name>
<dbReference type="EMBL" id="JAUHPW010000004">
    <property type="protein sequence ID" value="MDN4475448.1"/>
    <property type="molecule type" value="Genomic_DNA"/>
</dbReference>
<dbReference type="InterPro" id="IPR051794">
    <property type="entry name" value="PG_Endopeptidase_C40"/>
</dbReference>
<dbReference type="Proteomes" id="UP001172728">
    <property type="component" value="Unassembled WGS sequence"/>
</dbReference>
<evidence type="ECO:0000256" key="6">
    <source>
        <dbReference type="SAM" id="MobiDB-lite"/>
    </source>
</evidence>
<protein>
    <submittedName>
        <fullName evidence="9">NlpC/P60 family protein</fullName>
    </submittedName>
</protein>
<gene>
    <name evidence="9" type="ORF">QQX09_06225</name>
</gene>
<feature type="compositionally biased region" description="Polar residues" evidence="6">
    <location>
        <begin position="340"/>
        <end position="349"/>
    </location>
</feature>
<feature type="compositionally biased region" description="Basic and acidic residues" evidence="6">
    <location>
        <begin position="308"/>
        <end position="317"/>
    </location>
</feature>
<dbReference type="Pfam" id="PF00877">
    <property type="entry name" value="NLPC_P60"/>
    <property type="match status" value="1"/>
</dbReference>
<reference evidence="9" key="1">
    <citation type="submission" date="2023-06" db="EMBL/GenBank/DDBJ databases">
        <title>Sysu t00192.</title>
        <authorList>
            <person name="Gao L."/>
            <person name="Fang B.-Z."/>
            <person name="Li W.-J."/>
        </authorList>
    </citation>
    <scope>NUCLEOTIDE SEQUENCE</scope>
    <source>
        <strain evidence="9">SYSU T00192</strain>
    </source>
</reference>
<keyword evidence="2" id="KW-0645">Protease</keyword>
<feature type="domain" description="NlpC/P60" evidence="8">
    <location>
        <begin position="348"/>
        <end position="471"/>
    </location>
</feature>
<dbReference type="RefSeq" id="WP_301132376.1">
    <property type="nucleotide sequence ID" value="NZ_JAUHPW010000004.1"/>
</dbReference>
<evidence type="ECO:0000256" key="4">
    <source>
        <dbReference type="ARBA" id="ARBA00022807"/>
    </source>
</evidence>
<dbReference type="PANTHER" id="PTHR47359:SF3">
    <property type="entry name" value="NLP_P60 DOMAIN-CONTAINING PROTEIN-RELATED"/>
    <property type="match status" value="1"/>
</dbReference>
<dbReference type="SUPFAM" id="SSF54001">
    <property type="entry name" value="Cysteine proteinases"/>
    <property type="match status" value="1"/>
</dbReference>
<feature type="compositionally biased region" description="Basic and acidic residues" evidence="6">
    <location>
        <begin position="258"/>
        <end position="277"/>
    </location>
</feature>
<evidence type="ECO:0000256" key="1">
    <source>
        <dbReference type="ARBA" id="ARBA00007074"/>
    </source>
</evidence>
<feature type="coiled-coil region" evidence="5">
    <location>
        <begin position="41"/>
        <end position="124"/>
    </location>
</feature>